<dbReference type="EMBL" id="FUEG01000024">
    <property type="protein sequence ID" value="SJL14665.1"/>
    <property type="molecule type" value="Genomic_DNA"/>
</dbReference>
<gene>
    <name evidence="2" type="ORF">ARMOST_18130</name>
</gene>
<dbReference type="Proteomes" id="UP000219338">
    <property type="component" value="Unassembled WGS sequence"/>
</dbReference>
<dbReference type="OrthoDB" id="10428050at2759"/>
<organism evidence="2 3">
    <name type="scientific">Armillaria ostoyae</name>
    <name type="common">Armillaria root rot fungus</name>
    <dbReference type="NCBI Taxonomy" id="47428"/>
    <lineage>
        <taxon>Eukaryota</taxon>
        <taxon>Fungi</taxon>
        <taxon>Dikarya</taxon>
        <taxon>Basidiomycota</taxon>
        <taxon>Agaricomycotina</taxon>
        <taxon>Agaricomycetes</taxon>
        <taxon>Agaricomycetidae</taxon>
        <taxon>Agaricales</taxon>
        <taxon>Marasmiineae</taxon>
        <taxon>Physalacriaceae</taxon>
        <taxon>Armillaria</taxon>
    </lineage>
</organism>
<feature type="region of interest" description="Disordered" evidence="1">
    <location>
        <begin position="50"/>
        <end position="90"/>
    </location>
</feature>
<evidence type="ECO:0000313" key="2">
    <source>
        <dbReference type="EMBL" id="SJL14665.1"/>
    </source>
</evidence>
<reference evidence="3" key="1">
    <citation type="journal article" date="2017" name="Nat. Ecol. Evol.">
        <title>Genome expansion and lineage-specific genetic innovations in the forest pathogenic fungi Armillaria.</title>
        <authorList>
            <person name="Sipos G."/>
            <person name="Prasanna A.N."/>
            <person name="Walter M.C."/>
            <person name="O'Connor E."/>
            <person name="Balint B."/>
            <person name="Krizsan K."/>
            <person name="Kiss B."/>
            <person name="Hess J."/>
            <person name="Varga T."/>
            <person name="Slot J."/>
            <person name="Riley R."/>
            <person name="Boka B."/>
            <person name="Rigling D."/>
            <person name="Barry K."/>
            <person name="Lee J."/>
            <person name="Mihaltcheva S."/>
            <person name="LaButti K."/>
            <person name="Lipzen A."/>
            <person name="Waldron R."/>
            <person name="Moloney N.M."/>
            <person name="Sperisen C."/>
            <person name="Kredics L."/>
            <person name="Vagvoelgyi C."/>
            <person name="Patrignani A."/>
            <person name="Fitzpatrick D."/>
            <person name="Nagy I."/>
            <person name="Doyle S."/>
            <person name="Anderson J.B."/>
            <person name="Grigoriev I.V."/>
            <person name="Gueldener U."/>
            <person name="Muensterkoetter M."/>
            <person name="Nagy L.G."/>
        </authorList>
    </citation>
    <scope>NUCLEOTIDE SEQUENCE [LARGE SCALE GENOMIC DNA]</scope>
    <source>
        <strain evidence="3">C18/9</strain>
    </source>
</reference>
<proteinExistence type="predicted"/>
<feature type="compositionally biased region" description="Basic and acidic residues" evidence="1">
    <location>
        <begin position="75"/>
        <end position="85"/>
    </location>
</feature>
<evidence type="ECO:0000313" key="3">
    <source>
        <dbReference type="Proteomes" id="UP000219338"/>
    </source>
</evidence>
<protein>
    <submittedName>
        <fullName evidence="2">Uncharacterized protein</fullName>
    </submittedName>
</protein>
<keyword evidence="3" id="KW-1185">Reference proteome</keyword>
<sequence>MDDTNGDLDEDDGTMDMDTAPATEPTWPDFECENLQPAYEEPYSVGHLLQNPSIVSSPPGSPLRTASAVDNIDPPAEKTSVESLDKPSLPASYGKRIHETELEAYSYSRELSFTSLKHSGCVFAQVDVSLRCEGLTFVRSNSIAEASVYPGILDIEVKCLVDNFSDRLVYPQWQRSGVPSILVERRS</sequence>
<feature type="compositionally biased region" description="Acidic residues" evidence="1">
    <location>
        <begin position="1"/>
        <end position="15"/>
    </location>
</feature>
<evidence type="ECO:0000256" key="1">
    <source>
        <dbReference type="SAM" id="MobiDB-lite"/>
    </source>
</evidence>
<dbReference type="AlphaFoldDB" id="A0A284S0Y3"/>
<name>A0A284S0Y3_ARMOS</name>
<accession>A0A284S0Y3</accession>
<feature type="region of interest" description="Disordered" evidence="1">
    <location>
        <begin position="1"/>
        <end position="30"/>
    </location>
</feature>